<sequence length="131" mass="14705">MEHQLIDVTTLRNNVNSRIQANADKQKQAFDSKRKVAHIYSVGDLVVIKIPSQSNDGQSTKLLPVFKGPFQVTEVLGHDRYKVKDMRGAERTNKCYEGTTCAENMKPWIKLTELNAEGLDLAQDVVSFAPD</sequence>
<proteinExistence type="predicted"/>
<gene>
    <name evidence="1" type="primary">HaOG208169</name>
    <name evidence="1" type="ORF">B5X24_HaOG208169</name>
</gene>
<evidence type="ECO:0000313" key="2">
    <source>
        <dbReference type="Proteomes" id="UP000249218"/>
    </source>
</evidence>
<dbReference type="Proteomes" id="UP000249218">
    <property type="component" value="Unassembled WGS sequence"/>
</dbReference>
<reference evidence="1 2" key="1">
    <citation type="journal article" date="2017" name="BMC Biol.">
        <title>Genomic innovations, transcriptional plasticity and gene loss underlying the evolution and divergence of two highly polyphagous and invasive Helicoverpa pest species.</title>
        <authorList>
            <person name="Pearce S.L."/>
            <person name="Clarke D.F."/>
            <person name="East P.D."/>
            <person name="Elfekih S."/>
            <person name="Gordon K.H."/>
            <person name="Jermiin L.S."/>
            <person name="McGaughran A."/>
            <person name="Oakeshott J.G."/>
            <person name="Papanikolaou A."/>
            <person name="Perera O.P."/>
            <person name="Rane R.V."/>
            <person name="Richards S."/>
            <person name="Tay W.T."/>
            <person name="Walsh T.K."/>
            <person name="Anderson A."/>
            <person name="Anderson C.J."/>
            <person name="Asgari S."/>
            <person name="Board P.G."/>
            <person name="Bretschneider A."/>
            <person name="Campbell P.M."/>
            <person name="Chertemps T."/>
            <person name="Christeller J.T."/>
            <person name="Coppin C.W."/>
            <person name="Downes S.J."/>
            <person name="Duan G."/>
            <person name="Farnsworth C.A."/>
            <person name="Good R.T."/>
            <person name="Han L.B."/>
            <person name="Han Y.C."/>
            <person name="Hatje K."/>
            <person name="Horne I."/>
            <person name="Huang Y.P."/>
            <person name="Hughes D.S."/>
            <person name="Jacquin-Joly E."/>
            <person name="James W."/>
            <person name="Jhangiani S."/>
            <person name="Kollmar M."/>
            <person name="Kuwar S.S."/>
            <person name="Li S."/>
            <person name="Liu N.Y."/>
            <person name="Maibeche M.T."/>
            <person name="Miller J.R."/>
            <person name="Montagne N."/>
            <person name="Perry T."/>
            <person name="Qu J."/>
            <person name="Song S.V."/>
            <person name="Sutton G.G."/>
            <person name="Vogel H."/>
            <person name="Walenz B.P."/>
            <person name="Xu W."/>
            <person name="Zhang H.J."/>
            <person name="Zou Z."/>
            <person name="Batterham P."/>
            <person name="Edwards O.R."/>
            <person name="Feyereisen R."/>
            <person name="Gibbs R.A."/>
            <person name="Heckel D.G."/>
            <person name="McGrath A."/>
            <person name="Robin C."/>
            <person name="Scherer S.E."/>
            <person name="Worley K.C."/>
            <person name="Wu Y.D."/>
        </authorList>
    </citation>
    <scope>NUCLEOTIDE SEQUENCE [LARGE SCALE GENOMIC DNA]</scope>
    <source>
        <strain evidence="1">Harm_GR_Male_#8</strain>
        <tissue evidence="1">Whole organism</tissue>
    </source>
</reference>
<dbReference type="EMBL" id="KZ150060">
    <property type="protein sequence ID" value="PZC74243.1"/>
    <property type="molecule type" value="Genomic_DNA"/>
</dbReference>
<organism evidence="1 2">
    <name type="scientific">Helicoverpa armigera</name>
    <name type="common">Cotton bollworm</name>
    <name type="synonym">Heliothis armigera</name>
    <dbReference type="NCBI Taxonomy" id="29058"/>
    <lineage>
        <taxon>Eukaryota</taxon>
        <taxon>Metazoa</taxon>
        <taxon>Ecdysozoa</taxon>
        <taxon>Arthropoda</taxon>
        <taxon>Hexapoda</taxon>
        <taxon>Insecta</taxon>
        <taxon>Pterygota</taxon>
        <taxon>Neoptera</taxon>
        <taxon>Endopterygota</taxon>
        <taxon>Lepidoptera</taxon>
        <taxon>Glossata</taxon>
        <taxon>Ditrysia</taxon>
        <taxon>Noctuoidea</taxon>
        <taxon>Noctuidae</taxon>
        <taxon>Heliothinae</taxon>
        <taxon>Helicoverpa</taxon>
    </lineage>
</organism>
<evidence type="ECO:0000313" key="1">
    <source>
        <dbReference type="EMBL" id="PZC74243.1"/>
    </source>
</evidence>
<keyword evidence="2" id="KW-1185">Reference proteome</keyword>
<protein>
    <submittedName>
        <fullName evidence="1">Uncharacterized protein</fullName>
    </submittedName>
</protein>
<dbReference type="AlphaFoldDB" id="A0A2W1BR71"/>
<accession>A0A2W1BR71</accession>
<name>A0A2W1BR71_HELAM</name>